<reference evidence="1 2" key="1">
    <citation type="submission" date="2019-09" db="EMBL/GenBank/DDBJ databases">
        <title>Taxonomy of Antarctic Massilia spp.: description of Massilia rubra sp. nov., Massilia aquatica sp. nov., Massilia mucilaginosa sp. nov., Massilia frigida sp. nov. isolated from streams, lakes and regoliths.</title>
        <authorList>
            <person name="Holochova P."/>
            <person name="Sedlacek I."/>
            <person name="Kralova S."/>
            <person name="Maslanova I."/>
            <person name="Busse H.-J."/>
            <person name="Stankova E."/>
            <person name="Vrbovska V."/>
            <person name="Kovarovic V."/>
            <person name="Bartak M."/>
            <person name="Svec P."/>
            <person name="Pantucek R."/>
        </authorList>
    </citation>
    <scope>NUCLEOTIDE SEQUENCE [LARGE SCALE GENOMIC DNA]</scope>
    <source>
        <strain evidence="1 2">CCM 8692</strain>
    </source>
</reference>
<comment type="caution">
    <text evidence="1">The sequence shown here is derived from an EMBL/GenBank/DDBJ whole genome shotgun (WGS) entry which is preliminary data.</text>
</comment>
<evidence type="ECO:0000313" key="2">
    <source>
        <dbReference type="Proteomes" id="UP000785613"/>
    </source>
</evidence>
<gene>
    <name evidence="1" type="ORF">F0185_25460</name>
</gene>
<accession>A0ABX0LZW7</accession>
<dbReference type="SUPFAM" id="SSF55724">
    <property type="entry name" value="Mog1p/PsbP-like"/>
    <property type="match status" value="1"/>
</dbReference>
<dbReference type="Gene3D" id="3.40.1000.10">
    <property type="entry name" value="Mog1/PsbP, alpha/beta/alpha sandwich"/>
    <property type="match status" value="1"/>
</dbReference>
<dbReference type="Pfam" id="PF08786">
    <property type="entry name" value="DcrB"/>
    <property type="match status" value="1"/>
</dbReference>
<proteinExistence type="predicted"/>
<name>A0ABX0LZW7_9BURK</name>
<dbReference type="InterPro" id="IPR016123">
    <property type="entry name" value="Mog1/PsbP_a/b/a-sand"/>
</dbReference>
<dbReference type="RefSeq" id="WP_167229279.1">
    <property type="nucleotide sequence ID" value="NZ_VUYU01000022.1"/>
</dbReference>
<keyword evidence="2" id="KW-1185">Reference proteome</keyword>
<dbReference type="EMBL" id="VUYU01000022">
    <property type="protein sequence ID" value="NHZ36919.1"/>
    <property type="molecule type" value="Genomic_DNA"/>
</dbReference>
<organism evidence="1 2">
    <name type="scientific">Massilia rubra</name>
    <dbReference type="NCBI Taxonomy" id="2607910"/>
    <lineage>
        <taxon>Bacteria</taxon>
        <taxon>Pseudomonadati</taxon>
        <taxon>Pseudomonadota</taxon>
        <taxon>Betaproteobacteria</taxon>
        <taxon>Burkholderiales</taxon>
        <taxon>Oxalobacteraceae</taxon>
        <taxon>Telluria group</taxon>
        <taxon>Massilia</taxon>
    </lineage>
</organism>
<dbReference type="InterPro" id="IPR014894">
    <property type="entry name" value="DcrB/EagT6"/>
</dbReference>
<protein>
    <submittedName>
        <fullName evidence="1">DUF1795 domain-containing protein</fullName>
    </submittedName>
</protein>
<sequence>MSDTTAASSTDGNARIGIHEGSIGLPAGYEDRTSNIFTPANLQNQPNLSIARDWLAEGEDLAAYVDRQIALLKARLASHKLLARAPERLGRHDPALAGERIEAQYKNGAQTIRQRQAAFLIGPRRALILSAATARPFDQDFDTLWRGWLDSFAPPADNAASAAGGAGLSTP</sequence>
<dbReference type="Proteomes" id="UP000785613">
    <property type="component" value="Unassembled WGS sequence"/>
</dbReference>
<evidence type="ECO:0000313" key="1">
    <source>
        <dbReference type="EMBL" id="NHZ36919.1"/>
    </source>
</evidence>